<dbReference type="GeneID" id="113212275"/>
<dbReference type="Gene3D" id="1.20.1280.50">
    <property type="match status" value="1"/>
</dbReference>
<accession>A0A9C6XTR8</accession>
<reference evidence="3" key="1">
    <citation type="submission" date="2025-08" db="UniProtKB">
        <authorList>
            <consortium name="RefSeq"/>
        </authorList>
    </citation>
    <scope>IDENTIFICATION</scope>
    <source>
        <tissue evidence="3">Whole organism</tissue>
    </source>
</reference>
<dbReference type="Gene3D" id="3.80.10.10">
    <property type="entry name" value="Ribonuclease Inhibitor"/>
    <property type="match status" value="1"/>
</dbReference>
<dbReference type="CDD" id="cd09917">
    <property type="entry name" value="F-box_SF"/>
    <property type="match status" value="1"/>
</dbReference>
<evidence type="ECO:0000313" key="3">
    <source>
        <dbReference type="RefSeq" id="XP_052131009.1"/>
    </source>
</evidence>
<proteinExistence type="predicted"/>
<gene>
    <name evidence="3" type="primary">LOC113212275</name>
</gene>
<dbReference type="RefSeq" id="XP_052131009.1">
    <property type="nucleotide sequence ID" value="XM_052275049.1"/>
</dbReference>
<dbReference type="InterPro" id="IPR032675">
    <property type="entry name" value="LRR_dom_sf"/>
</dbReference>
<dbReference type="SUPFAM" id="SSF52047">
    <property type="entry name" value="RNI-like"/>
    <property type="match status" value="1"/>
</dbReference>
<protein>
    <submittedName>
        <fullName evidence="3">Uncharacterized protein LOC113212275</fullName>
    </submittedName>
</protein>
<sequence length="345" mass="38231">MERLSDDVVLLVLQYVGVDDLFTCRLVCKRLGGLALHPGVWRYRRSHSWRPERRENVCRLLRLAPRLAWLSFDFPPKQDVHSALYATTRCAVRELMTHVYVDGGVHAALFLRNQEALGQLRVVTLWLTDRRGPIDAVLLGTVASSSILEKLTVRSGWDHWDSGLAAAIRHTTIAQPSLKYLNCRLNSNSQPFVDLVLAGHAATLEVVSLGETTTSTGSLPECMPNLRVLTCSLLPGMETLAPSLTKVTLHVTPDMRPGVLGATEMLRRAPKLRVLTLKYRPAARTSAHVGVDLVEALAWSGRSAVEVLEIDNDWFTELVGVDSDDVGIEFLPQLQPLVRTLPSLP</sequence>
<dbReference type="OrthoDB" id="10257471at2759"/>
<organism evidence="2 3">
    <name type="scientific">Frankliniella occidentalis</name>
    <name type="common">Western flower thrips</name>
    <name type="synonym">Euthrips occidentalis</name>
    <dbReference type="NCBI Taxonomy" id="133901"/>
    <lineage>
        <taxon>Eukaryota</taxon>
        <taxon>Metazoa</taxon>
        <taxon>Ecdysozoa</taxon>
        <taxon>Arthropoda</taxon>
        <taxon>Hexapoda</taxon>
        <taxon>Insecta</taxon>
        <taxon>Pterygota</taxon>
        <taxon>Neoptera</taxon>
        <taxon>Paraneoptera</taxon>
        <taxon>Thysanoptera</taxon>
        <taxon>Terebrantia</taxon>
        <taxon>Thripoidea</taxon>
        <taxon>Thripidae</taxon>
        <taxon>Frankliniella</taxon>
    </lineage>
</organism>
<evidence type="ECO:0000313" key="2">
    <source>
        <dbReference type="Proteomes" id="UP000504606"/>
    </source>
</evidence>
<evidence type="ECO:0000259" key="1">
    <source>
        <dbReference type="PROSITE" id="PS50181"/>
    </source>
</evidence>
<dbReference type="SMART" id="SM00256">
    <property type="entry name" value="FBOX"/>
    <property type="match status" value="1"/>
</dbReference>
<dbReference type="InterPro" id="IPR036047">
    <property type="entry name" value="F-box-like_dom_sf"/>
</dbReference>
<dbReference type="InterPro" id="IPR001810">
    <property type="entry name" value="F-box_dom"/>
</dbReference>
<dbReference type="KEGG" id="foc:113212275"/>
<name>A0A9C6XTR8_FRAOC</name>
<dbReference type="Pfam" id="PF00646">
    <property type="entry name" value="F-box"/>
    <property type="match status" value="1"/>
</dbReference>
<dbReference type="AlphaFoldDB" id="A0A9C6XTR8"/>
<dbReference type="PROSITE" id="PS50181">
    <property type="entry name" value="FBOX"/>
    <property type="match status" value="1"/>
</dbReference>
<dbReference type="SUPFAM" id="SSF81383">
    <property type="entry name" value="F-box domain"/>
    <property type="match status" value="1"/>
</dbReference>
<dbReference type="Proteomes" id="UP000504606">
    <property type="component" value="Unplaced"/>
</dbReference>
<feature type="domain" description="F-box" evidence="1">
    <location>
        <begin position="1"/>
        <end position="44"/>
    </location>
</feature>
<keyword evidence="2" id="KW-1185">Reference proteome</keyword>